<dbReference type="InterPro" id="IPR036396">
    <property type="entry name" value="Cyt_P450_sf"/>
</dbReference>
<name>A0ABR4NHU5_9FUNG</name>
<evidence type="ECO:0000313" key="3">
    <source>
        <dbReference type="Proteomes" id="UP001527925"/>
    </source>
</evidence>
<evidence type="ECO:0000256" key="1">
    <source>
        <dbReference type="ARBA" id="ARBA00010617"/>
    </source>
</evidence>
<dbReference type="InterPro" id="IPR002401">
    <property type="entry name" value="Cyt_P450_E_grp-I"/>
</dbReference>
<comment type="caution">
    <text evidence="2">The sequence shown here is derived from an EMBL/GenBank/DDBJ whole genome shotgun (WGS) entry which is preliminary data.</text>
</comment>
<sequence>MWLQSFAAASLALVAIAAVRWRLAARRKTALIKALNPSVATVTYSFPRYISVIDLGSVGLFPDSWMELPRDWLLRLKHKVFADRGKDAFFLVDSKMIELHVADADMMREISTRRTEYPKLIKFYAALDLLGSNVVTTEHMEWRRHRKISAPQFSEKNNVFVHHQTLLTVKDMFRFWHATARLPSSSARLTDDTVIATRDGIIVNVTHDMIKLALHVFTSAGFGIKLNWADSDDEQKLPANHKMSFKDAVHGTIFSTTPKLLLPKFAFELPIPYLKKVHQYYVEFEQYLREMVRDAENQTEPNLLVSLTNAVKADNPANSILSEQELVGNMSVFMFAGHETTANTMNFSLGLLAAHQDVQQRLYEEIQTVLGNGEMEYRHIQELVYTLAVMNETLRLFPSAIQLPRITNGEQNLCGVILPDATAISVDIVALHYNPKYWGPDPDVFRPERWFASPECARSAKTTADAVRANANARSTKEAPAMDGDLPQQAQPLLSYNRYAFMAFYEGARSCLGKRFAQVEFITTIATIVQNYSIHLPDDVSPEAALHPSCLMTLQTTKPLRVVFRRRPNAPVPV</sequence>
<dbReference type="InterPro" id="IPR001128">
    <property type="entry name" value="Cyt_P450"/>
</dbReference>
<comment type="similarity">
    <text evidence="1">Belongs to the cytochrome P450 family.</text>
</comment>
<dbReference type="PANTHER" id="PTHR24305">
    <property type="entry name" value="CYTOCHROME P450"/>
    <property type="match status" value="1"/>
</dbReference>
<proteinExistence type="inferred from homology"/>
<dbReference type="EMBL" id="JADGIZ020000004">
    <property type="protein sequence ID" value="KAL2919036.1"/>
    <property type="molecule type" value="Genomic_DNA"/>
</dbReference>
<dbReference type="PANTHER" id="PTHR24305:SF166">
    <property type="entry name" value="CYTOCHROME P450 12A4, MITOCHONDRIAL-RELATED"/>
    <property type="match status" value="1"/>
</dbReference>
<evidence type="ECO:0008006" key="4">
    <source>
        <dbReference type="Google" id="ProtNLM"/>
    </source>
</evidence>
<dbReference type="SUPFAM" id="SSF48264">
    <property type="entry name" value="Cytochrome P450"/>
    <property type="match status" value="1"/>
</dbReference>
<dbReference type="Gene3D" id="1.10.630.10">
    <property type="entry name" value="Cytochrome P450"/>
    <property type="match status" value="1"/>
</dbReference>
<reference evidence="2 3" key="1">
    <citation type="submission" date="2023-09" db="EMBL/GenBank/DDBJ databases">
        <title>Pangenome analysis of Batrachochytrium dendrobatidis and related Chytrids.</title>
        <authorList>
            <person name="Yacoub M.N."/>
            <person name="Stajich J.E."/>
            <person name="James T.Y."/>
        </authorList>
    </citation>
    <scope>NUCLEOTIDE SEQUENCE [LARGE SCALE GENOMIC DNA]</scope>
    <source>
        <strain evidence="2 3">JEL0888</strain>
    </source>
</reference>
<dbReference type="Pfam" id="PF00067">
    <property type="entry name" value="p450"/>
    <property type="match status" value="1"/>
</dbReference>
<organism evidence="2 3">
    <name type="scientific">Polyrhizophydium stewartii</name>
    <dbReference type="NCBI Taxonomy" id="2732419"/>
    <lineage>
        <taxon>Eukaryota</taxon>
        <taxon>Fungi</taxon>
        <taxon>Fungi incertae sedis</taxon>
        <taxon>Chytridiomycota</taxon>
        <taxon>Chytridiomycota incertae sedis</taxon>
        <taxon>Chytridiomycetes</taxon>
        <taxon>Rhizophydiales</taxon>
        <taxon>Rhizophydiales incertae sedis</taxon>
        <taxon>Polyrhizophydium</taxon>
    </lineage>
</organism>
<accession>A0ABR4NHU5</accession>
<protein>
    <recommendedName>
        <fullName evidence="4">Cytochrome P450</fullName>
    </recommendedName>
</protein>
<dbReference type="InterPro" id="IPR050121">
    <property type="entry name" value="Cytochrome_P450_monoxygenase"/>
</dbReference>
<dbReference type="Proteomes" id="UP001527925">
    <property type="component" value="Unassembled WGS sequence"/>
</dbReference>
<dbReference type="PRINTS" id="PR00385">
    <property type="entry name" value="P450"/>
</dbReference>
<evidence type="ECO:0000313" key="2">
    <source>
        <dbReference type="EMBL" id="KAL2919036.1"/>
    </source>
</evidence>
<keyword evidence="3" id="KW-1185">Reference proteome</keyword>
<dbReference type="PRINTS" id="PR00463">
    <property type="entry name" value="EP450I"/>
</dbReference>
<gene>
    <name evidence="2" type="ORF">HK105_201306</name>
</gene>